<organism evidence="1 2">
    <name type="scientific">Spirosoma arboris</name>
    <dbReference type="NCBI Taxonomy" id="2682092"/>
    <lineage>
        <taxon>Bacteria</taxon>
        <taxon>Pseudomonadati</taxon>
        <taxon>Bacteroidota</taxon>
        <taxon>Cytophagia</taxon>
        <taxon>Cytophagales</taxon>
        <taxon>Cytophagaceae</taxon>
        <taxon>Spirosoma</taxon>
    </lineage>
</organism>
<reference evidence="1 2" key="1">
    <citation type="submission" date="2019-12" db="EMBL/GenBank/DDBJ databases">
        <title>Spirosoma sp. HMF4905 genome sequencing and assembly.</title>
        <authorList>
            <person name="Kang H."/>
            <person name="Cha I."/>
            <person name="Kim H."/>
            <person name="Joh K."/>
        </authorList>
    </citation>
    <scope>NUCLEOTIDE SEQUENCE [LARGE SCALE GENOMIC DNA]</scope>
    <source>
        <strain evidence="1 2">HMF4905</strain>
    </source>
</reference>
<sequence length="107" mass="12207">MKTRIKLPFFAFPNRYCFTVPVSATGSLWAGYGGWRYLACSFALRRLTTQHKSRKTPSACQFIAPDVDYTASPFSSRPLRSQFQTWTRIDEVMSLPIPETHLPKMAA</sequence>
<protein>
    <submittedName>
        <fullName evidence="1">Uncharacterized protein</fullName>
    </submittedName>
</protein>
<name>A0A7K1SP96_9BACT</name>
<dbReference type="Proteomes" id="UP000436006">
    <property type="component" value="Unassembled WGS sequence"/>
</dbReference>
<accession>A0A7K1SP96</accession>
<gene>
    <name evidence="1" type="ORF">GO755_36060</name>
</gene>
<proteinExistence type="predicted"/>
<evidence type="ECO:0000313" key="2">
    <source>
        <dbReference type="Proteomes" id="UP000436006"/>
    </source>
</evidence>
<evidence type="ECO:0000313" key="1">
    <source>
        <dbReference type="EMBL" id="MVM35493.1"/>
    </source>
</evidence>
<dbReference type="AlphaFoldDB" id="A0A7K1SP96"/>
<keyword evidence="2" id="KW-1185">Reference proteome</keyword>
<dbReference type="EMBL" id="WPIN01000023">
    <property type="protein sequence ID" value="MVM35493.1"/>
    <property type="molecule type" value="Genomic_DNA"/>
</dbReference>
<dbReference type="RefSeq" id="WP_157590292.1">
    <property type="nucleotide sequence ID" value="NZ_WPIN01000023.1"/>
</dbReference>
<comment type="caution">
    <text evidence="1">The sequence shown here is derived from an EMBL/GenBank/DDBJ whole genome shotgun (WGS) entry which is preliminary data.</text>
</comment>